<reference evidence="2 3" key="1">
    <citation type="submission" date="2024-04" db="EMBL/GenBank/DDBJ databases">
        <authorList>
            <consortium name="Genoscope - CEA"/>
            <person name="William W."/>
        </authorList>
    </citation>
    <scope>NUCLEOTIDE SEQUENCE [LARGE SCALE GENOMIC DNA]</scope>
</reference>
<organism evidence="2 3">
    <name type="scientific">Lymnaea stagnalis</name>
    <name type="common">Great pond snail</name>
    <name type="synonym">Helix stagnalis</name>
    <dbReference type="NCBI Taxonomy" id="6523"/>
    <lineage>
        <taxon>Eukaryota</taxon>
        <taxon>Metazoa</taxon>
        <taxon>Spiralia</taxon>
        <taxon>Lophotrochozoa</taxon>
        <taxon>Mollusca</taxon>
        <taxon>Gastropoda</taxon>
        <taxon>Heterobranchia</taxon>
        <taxon>Euthyneura</taxon>
        <taxon>Panpulmonata</taxon>
        <taxon>Hygrophila</taxon>
        <taxon>Lymnaeoidea</taxon>
        <taxon>Lymnaeidae</taxon>
        <taxon>Lymnaea</taxon>
    </lineage>
</organism>
<dbReference type="AlphaFoldDB" id="A0AAV2H0I2"/>
<feature type="non-terminal residue" evidence="2">
    <location>
        <position position="162"/>
    </location>
</feature>
<evidence type="ECO:0000256" key="1">
    <source>
        <dbReference type="SAM" id="MobiDB-lite"/>
    </source>
</evidence>
<name>A0AAV2H0I2_LYMST</name>
<keyword evidence="3" id="KW-1185">Reference proteome</keyword>
<evidence type="ECO:0000313" key="3">
    <source>
        <dbReference type="Proteomes" id="UP001497497"/>
    </source>
</evidence>
<gene>
    <name evidence="2" type="ORF">GSLYS_00000815001</name>
</gene>
<accession>A0AAV2H0I2</accession>
<feature type="non-terminal residue" evidence="2">
    <location>
        <position position="1"/>
    </location>
</feature>
<protein>
    <submittedName>
        <fullName evidence="2">Uncharacterized protein</fullName>
    </submittedName>
</protein>
<sequence>LWNGYTEGFQPPSLDLQSYLPTSREPFQREQSKNPLIPSPTSYMFFNYPEETAHPHYPHEHVTNINRNQWPAPPWSRTKAKPDPTPQLNGHRPADKIFKKEGLMGMPVVTSCSSNIPPPGGFCTPDSSERMLADLHTFDAPNNCASISDSPVSHFRAASGNG</sequence>
<dbReference type="EMBL" id="CAXITT010000007">
    <property type="protein sequence ID" value="CAL1526638.1"/>
    <property type="molecule type" value="Genomic_DNA"/>
</dbReference>
<feature type="region of interest" description="Disordered" evidence="1">
    <location>
        <begin position="64"/>
        <end position="93"/>
    </location>
</feature>
<comment type="caution">
    <text evidence="2">The sequence shown here is derived from an EMBL/GenBank/DDBJ whole genome shotgun (WGS) entry which is preliminary data.</text>
</comment>
<dbReference type="Proteomes" id="UP001497497">
    <property type="component" value="Unassembled WGS sequence"/>
</dbReference>
<proteinExistence type="predicted"/>
<evidence type="ECO:0000313" key="2">
    <source>
        <dbReference type="EMBL" id="CAL1526638.1"/>
    </source>
</evidence>